<dbReference type="Gene3D" id="6.20.10.30">
    <property type="match status" value="1"/>
</dbReference>
<dbReference type="GO" id="GO:0003911">
    <property type="term" value="F:DNA ligase (NAD+) activity"/>
    <property type="evidence" value="ECO:0007669"/>
    <property type="project" value="UniProtKB-UniRule"/>
</dbReference>
<dbReference type="InterPro" id="IPR018239">
    <property type="entry name" value="DNA_ligase_AS"/>
</dbReference>
<dbReference type="InterPro" id="IPR041663">
    <property type="entry name" value="DisA/LigA_HHH"/>
</dbReference>
<dbReference type="InterPro" id="IPR010994">
    <property type="entry name" value="RuvA_2-like"/>
</dbReference>
<dbReference type="Pfam" id="PF00533">
    <property type="entry name" value="BRCT"/>
    <property type="match status" value="1"/>
</dbReference>
<dbReference type="FunFam" id="2.40.50.140:FF:000012">
    <property type="entry name" value="DNA ligase"/>
    <property type="match status" value="1"/>
</dbReference>
<dbReference type="Gene3D" id="3.40.50.10190">
    <property type="entry name" value="BRCT domain"/>
    <property type="match status" value="1"/>
</dbReference>
<comment type="catalytic activity">
    <reaction evidence="12 14 15">
        <text>NAD(+) + (deoxyribonucleotide)n-3'-hydroxyl + 5'-phospho-(deoxyribonucleotide)m = (deoxyribonucleotide)n+m + AMP + beta-nicotinamide D-nucleotide.</text>
        <dbReference type="EC" id="6.5.1.2"/>
    </reaction>
</comment>
<dbReference type="PROSITE" id="PS50172">
    <property type="entry name" value="BRCT"/>
    <property type="match status" value="1"/>
</dbReference>
<dbReference type="Gene3D" id="2.40.50.140">
    <property type="entry name" value="Nucleic acid-binding proteins"/>
    <property type="match status" value="1"/>
</dbReference>
<dbReference type="Pfam" id="PF14520">
    <property type="entry name" value="HHH_5"/>
    <property type="match status" value="1"/>
</dbReference>
<feature type="binding site" evidence="14">
    <location>
        <position position="423"/>
    </location>
    <ligand>
        <name>Zn(2+)</name>
        <dbReference type="ChEBI" id="CHEBI:29105"/>
    </ligand>
</feature>
<dbReference type="SMART" id="SM00278">
    <property type="entry name" value="HhH1"/>
    <property type="match status" value="2"/>
</dbReference>
<dbReference type="InterPro" id="IPR004150">
    <property type="entry name" value="NAD_DNA_ligase_OB"/>
</dbReference>
<evidence type="ECO:0000256" key="2">
    <source>
        <dbReference type="ARBA" id="ARBA00012722"/>
    </source>
</evidence>
<comment type="cofactor">
    <cofactor evidence="14">
        <name>Mg(2+)</name>
        <dbReference type="ChEBI" id="CHEBI:18420"/>
    </cofactor>
    <cofactor evidence="14">
        <name>Mn(2+)</name>
        <dbReference type="ChEBI" id="CHEBI:29035"/>
    </cofactor>
</comment>
<dbReference type="PROSITE" id="PS01056">
    <property type="entry name" value="DNA_LIGASE_N2"/>
    <property type="match status" value="1"/>
</dbReference>
<evidence type="ECO:0000256" key="6">
    <source>
        <dbReference type="ARBA" id="ARBA00022723"/>
    </source>
</evidence>
<dbReference type="CDD" id="cd00114">
    <property type="entry name" value="LIGANc"/>
    <property type="match status" value="1"/>
</dbReference>
<protein>
    <recommendedName>
        <fullName evidence="3 14">DNA ligase</fullName>
        <ecNumber evidence="2 14">6.5.1.2</ecNumber>
    </recommendedName>
    <alternativeName>
        <fullName evidence="14">Polydeoxyribonucleotide synthase [NAD(+)]</fullName>
    </alternativeName>
</protein>
<comment type="caution">
    <text evidence="17">The sequence shown here is derived from an EMBL/GenBank/DDBJ whole genome shotgun (WGS) entry which is preliminary data.</text>
</comment>
<dbReference type="Pfam" id="PF01653">
    <property type="entry name" value="DNA_ligase_aden"/>
    <property type="match status" value="1"/>
</dbReference>
<dbReference type="InterPro" id="IPR004149">
    <property type="entry name" value="Znf_DNAligase_C4"/>
</dbReference>
<feature type="binding site" evidence="14">
    <location>
        <position position="443"/>
    </location>
    <ligand>
        <name>Zn(2+)</name>
        <dbReference type="ChEBI" id="CHEBI:29105"/>
    </ligand>
</feature>
<proteinExistence type="inferred from homology"/>
<dbReference type="PANTHER" id="PTHR23389:SF9">
    <property type="entry name" value="DNA LIGASE"/>
    <property type="match status" value="1"/>
</dbReference>
<evidence type="ECO:0000256" key="5">
    <source>
        <dbReference type="ARBA" id="ARBA00022705"/>
    </source>
</evidence>
<dbReference type="SUPFAM" id="SSF56091">
    <property type="entry name" value="DNA ligase/mRNA capping enzyme, catalytic domain"/>
    <property type="match status" value="1"/>
</dbReference>
<evidence type="ECO:0000256" key="13">
    <source>
        <dbReference type="ARBA" id="ARBA00060881"/>
    </source>
</evidence>
<evidence type="ECO:0000313" key="18">
    <source>
        <dbReference type="Proteomes" id="UP000229098"/>
    </source>
</evidence>
<evidence type="ECO:0000256" key="4">
    <source>
        <dbReference type="ARBA" id="ARBA00022598"/>
    </source>
</evidence>
<dbReference type="Gene3D" id="3.30.470.30">
    <property type="entry name" value="DNA ligase/mRNA capping enzyme"/>
    <property type="match status" value="1"/>
</dbReference>
<evidence type="ECO:0000256" key="3">
    <source>
        <dbReference type="ARBA" id="ARBA00013308"/>
    </source>
</evidence>
<keyword evidence="10 14" id="KW-0520">NAD</keyword>
<feature type="active site" description="N6-AMP-lysine intermediate" evidence="14">
    <location>
        <position position="118"/>
    </location>
</feature>
<evidence type="ECO:0000256" key="11">
    <source>
        <dbReference type="ARBA" id="ARBA00023204"/>
    </source>
</evidence>
<dbReference type="InterPro" id="IPR003583">
    <property type="entry name" value="Hlx-hairpin-Hlx_DNA-bd_motif"/>
</dbReference>
<name>A0A2M8KYC2_9BACT</name>
<dbReference type="Pfam" id="PF03119">
    <property type="entry name" value="DNA_ligase_ZBD"/>
    <property type="match status" value="1"/>
</dbReference>
<comment type="caution">
    <text evidence="14">Lacks conserved residue(s) required for the propagation of feature annotation.</text>
</comment>
<dbReference type="Gene3D" id="1.10.150.20">
    <property type="entry name" value="5' to 3' exonuclease, C-terminal subdomain"/>
    <property type="match status" value="2"/>
</dbReference>
<dbReference type="GO" id="GO:0003677">
    <property type="term" value="F:DNA binding"/>
    <property type="evidence" value="ECO:0007669"/>
    <property type="project" value="InterPro"/>
</dbReference>
<keyword evidence="7 14" id="KW-0227">DNA damage</keyword>
<dbReference type="InterPro" id="IPR013840">
    <property type="entry name" value="DNAligase_N"/>
</dbReference>
<dbReference type="PIRSF" id="PIRSF001604">
    <property type="entry name" value="LigA"/>
    <property type="match status" value="1"/>
</dbReference>
<dbReference type="PANTHER" id="PTHR23389">
    <property type="entry name" value="CHROMOSOME TRANSMISSION FIDELITY FACTOR 18"/>
    <property type="match status" value="1"/>
</dbReference>
<feature type="binding site" evidence="14">
    <location>
        <position position="326"/>
    </location>
    <ligand>
        <name>NAD(+)</name>
        <dbReference type="ChEBI" id="CHEBI:57540"/>
    </ligand>
</feature>
<dbReference type="HAMAP" id="MF_01588">
    <property type="entry name" value="DNA_ligase_A"/>
    <property type="match status" value="1"/>
</dbReference>
<dbReference type="AlphaFoldDB" id="A0A2M8KYC2"/>
<dbReference type="Pfam" id="PF12826">
    <property type="entry name" value="HHH_2"/>
    <property type="match status" value="1"/>
</dbReference>
<gene>
    <name evidence="14" type="primary">ligA</name>
    <name evidence="17" type="ORF">COU90_00230</name>
</gene>
<keyword evidence="14" id="KW-0464">Manganese</keyword>
<keyword evidence="8 14" id="KW-0862">Zinc</keyword>
<evidence type="ECO:0000313" key="17">
    <source>
        <dbReference type="EMBL" id="PJE64928.1"/>
    </source>
</evidence>
<evidence type="ECO:0000256" key="1">
    <source>
        <dbReference type="ARBA" id="ARBA00004067"/>
    </source>
</evidence>
<evidence type="ECO:0000256" key="10">
    <source>
        <dbReference type="ARBA" id="ARBA00023027"/>
    </source>
</evidence>
<dbReference type="SMART" id="SM00532">
    <property type="entry name" value="LIGANc"/>
    <property type="match status" value="1"/>
</dbReference>
<dbReference type="EMBL" id="PFEF01000001">
    <property type="protein sequence ID" value="PJE64928.1"/>
    <property type="molecule type" value="Genomic_DNA"/>
</dbReference>
<dbReference type="NCBIfam" id="NF005932">
    <property type="entry name" value="PRK07956.1"/>
    <property type="match status" value="1"/>
</dbReference>
<keyword evidence="11 14" id="KW-0234">DNA repair</keyword>
<dbReference type="NCBIfam" id="TIGR00575">
    <property type="entry name" value="dnlj"/>
    <property type="match status" value="1"/>
</dbReference>
<dbReference type="SUPFAM" id="SSF50249">
    <property type="entry name" value="Nucleic acid-binding proteins"/>
    <property type="match status" value="1"/>
</dbReference>
<feature type="binding site" evidence="14">
    <location>
        <position position="116"/>
    </location>
    <ligand>
        <name>NAD(+)</name>
        <dbReference type="ChEBI" id="CHEBI:57540"/>
    </ligand>
</feature>
<dbReference type="SMART" id="SM00292">
    <property type="entry name" value="BRCT"/>
    <property type="match status" value="1"/>
</dbReference>
<dbReference type="InterPro" id="IPR033136">
    <property type="entry name" value="DNA_ligase_CS"/>
</dbReference>
<dbReference type="InterPro" id="IPR013839">
    <property type="entry name" value="DNAligase_adenylation"/>
</dbReference>
<feature type="binding site" evidence="14">
    <location>
        <position position="188"/>
    </location>
    <ligand>
        <name>NAD(+)</name>
        <dbReference type="ChEBI" id="CHEBI:57540"/>
    </ligand>
</feature>
<keyword evidence="9 14" id="KW-0460">Magnesium</keyword>
<dbReference type="EC" id="6.5.1.2" evidence="2 14"/>
<accession>A0A2M8KYC2</accession>
<evidence type="ECO:0000256" key="15">
    <source>
        <dbReference type="RuleBase" id="RU000618"/>
    </source>
</evidence>
<dbReference type="PROSITE" id="PS01055">
    <property type="entry name" value="DNA_LIGASE_N1"/>
    <property type="match status" value="1"/>
</dbReference>
<feature type="binding site" evidence="14">
    <location>
        <position position="139"/>
    </location>
    <ligand>
        <name>NAD(+)</name>
        <dbReference type="ChEBI" id="CHEBI:57540"/>
    </ligand>
</feature>
<feature type="binding site" evidence="14">
    <location>
        <position position="438"/>
    </location>
    <ligand>
        <name>Zn(2+)</name>
        <dbReference type="ChEBI" id="CHEBI:29105"/>
    </ligand>
</feature>
<dbReference type="InterPro" id="IPR012340">
    <property type="entry name" value="NA-bd_OB-fold"/>
</dbReference>
<evidence type="ECO:0000256" key="14">
    <source>
        <dbReference type="HAMAP-Rule" id="MF_01588"/>
    </source>
</evidence>
<evidence type="ECO:0000256" key="9">
    <source>
        <dbReference type="ARBA" id="ARBA00022842"/>
    </source>
</evidence>
<evidence type="ECO:0000256" key="7">
    <source>
        <dbReference type="ARBA" id="ARBA00022763"/>
    </source>
</evidence>
<dbReference type="GO" id="GO:0046872">
    <property type="term" value="F:metal ion binding"/>
    <property type="evidence" value="ECO:0007669"/>
    <property type="project" value="UniProtKB-KW"/>
</dbReference>
<dbReference type="Pfam" id="PF03120">
    <property type="entry name" value="OB_DNA_ligase"/>
    <property type="match status" value="1"/>
</dbReference>
<comment type="similarity">
    <text evidence="13 14">Belongs to the NAD-dependent DNA ligase family. LigA subfamily.</text>
</comment>
<sequence>MTEKEAQERIKKLRTVINHHRYLYHVRDTQEISDAALDSLKHELHQLEDMFPALITPDSPTQRVGGEPLSKFEKVTHAVRMLSLEDVFTEQEFVEWTNRMDRFLKKERSVFPLFGEVKFDGIAVSLVYKDGIFIQGSTRGDGSVGENITQNLKTVESIPLKLETHTASQLRPDIARHITKGEVEIRGEVVITKKTFKAINIQQEKKGEKPYANPRNLAAGSLRQLDPRITKDRNLVFLGYDVVTDMGQKTHEESHAILSSLGFRSDALARVLPEAADVFLFWRDVEKKREKLPYHIDGLVISVNDIKQFHALGVVGKTPRGALAFKFAPEEATTHVLDIQVQVGRTGVLTPVAHLEPVAIGGVTVSRATLHNMDEVHRLGVRVGDTVIVGRAGDVIPDIRSVLTDLRTGSEKRFHMPDTCPMCGGPIEKKEGEVAYRCTNKKCSALIREGLYHMVSKKGFDIDGLGPKIIDALLDQSLIQDAADVFDLTEGDLVPLERFGEKSAKNLIESIAHAKRLPVARFLYALGIFHIGEEMAITLARKFFGTASAKGRSFSVEECRKRLAALSVEDLEHVDGIGAKVAESIYAWFHDTHNIALLGKLDTAGIRLDPPHAPRVTQILAGKRIVVTGELEGMSRDEVRDVIRAYGGDPSESVSKKTDYVVVGKNPGSKYSKAQQLGISVLDEKAFRDLLQL</sequence>
<dbReference type="SUPFAM" id="SSF47781">
    <property type="entry name" value="RuvA domain 2-like"/>
    <property type="match status" value="1"/>
</dbReference>
<feature type="binding site" evidence="14">
    <location>
        <begin position="83"/>
        <end position="84"/>
    </location>
    <ligand>
        <name>NAD(+)</name>
        <dbReference type="ChEBI" id="CHEBI:57540"/>
    </ligand>
</feature>
<feature type="binding site" evidence="14">
    <location>
        <position position="420"/>
    </location>
    <ligand>
        <name>Zn(2+)</name>
        <dbReference type="ChEBI" id="CHEBI:29105"/>
    </ligand>
</feature>
<keyword evidence="5 14" id="KW-0235">DNA replication</keyword>
<dbReference type="InterPro" id="IPR001679">
    <property type="entry name" value="DNA_ligase"/>
</dbReference>
<organism evidence="17 18">
    <name type="scientific">Candidatus Ryanbacteria bacterium CG10_big_fil_rev_8_21_14_0_10_43_42</name>
    <dbReference type="NCBI Taxonomy" id="1974864"/>
    <lineage>
        <taxon>Bacteria</taxon>
        <taxon>Candidatus Ryaniibacteriota</taxon>
    </lineage>
</organism>
<dbReference type="GO" id="GO:0006281">
    <property type="term" value="P:DNA repair"/>
    <property type="evidence" value="ECO:0007669"/>
    <property type="project" value="UniProtKB-KW"/>
</dbReference>
<dbReference type="CDD" id="cd17748">
    <property type="entry name" value="BRCT_DNA_ligase_like"/>
    <property type="match status" value="1"/>
</dbReference>
<dbReference type="Gene3D" id="1.10.287.610">
    <property type="entry name" value="Helix hairpin bin"/>
    <property type="match status" value="1"/>
</dbReference>
<evidence type="ECO:0000256" key="12">
    <source>
        <dbReference type="ARBA" id="ARBA00034005"/>
    </source>
</evidence>
<dbReference type="SUPFAM" id="SSF52113">
    <property type="entry name" value="BRCT domain"/>
    <property type="match status" value="1"/>
</dbReference>
<dbReference type="GO" id="GO:0006260">
    <property type="term" value="P:DNA replication"/>
    <property type="evidence" value="ECO:0007669"/>
    <property type="project" value="UniProtKB-KW"/>
</dbReference>
<reference evidence="18" key="1">
    <citation type="submission" date="2017-09" db="EMBL/GenBank/DDBJ databases">
        <title>Depth-based differentiation of microbial function through sediment-hosted aquifers and enrichment of novel symbionts in the deep terrestrial subsurface.</title>
        <authorList>
            <person name="Probst A.J."/>
            <person name="Ladd B."/>
            <person name="Jarett J.K."/>
            <person name="Geller-Mcgrath D.E."/>
            <person name="Sieber C.M.K."/>
            <person name="Emerson J.B."/>
            <person name="Anantharaman K."/>
            <person name="Thomas B.C."/>
            <person name="Malmstrom R."/>
            <person name="Stieglmeier M."/>
            <person name="Klingl A."/>
            <person name="Woyke T."/>
            <person name="Ryan C.M."/>
            <person name="Banfield J.F."/>
        </authorList>
    </citation>
    <scope>NUCLEOTIDE SEQUENCE [LARGE SCALE GENOMIC DNA]</scope>
</reference>
<dbReference type="InterPro" id="IPR036420">
    <property type="entry name" value="BRCT_dom_sf"/>
</dbReference>
<comment type="function">
    <text evidence="1 14">DNA ligase that catalyzes the formation of phosphodiester linkages between 5'-phosphoryl and 3'-hydroxyl groups in double-stranded DNA using NAD as a coenzyme and as the energy source for the reaction. It is essential for DNA replication and repair of damaged DNA.</text>
</comment>
<dbReference type="Proteomes" id="UP000229098">
    <property type="component" value="Unassembled WGS sequence"/>
</dbReference>
<feature type="domain" description="BRCT" evidence="16">
    <location>
        <begin position="615"/>
        <end position="693"/>
    </location>
</feature>
<dbReference type="FunFam" id="1.10.150.20:FF:000007">
    <property type="entry name" value="DNA ligase"/>
    <property type="match status" value="1"/>
</dbReference>
<dbReference type="InterPro" id="IPR001357">
    <property type="entry name" value="BRCT_dom"/>
</dbReference>
<evidence type="ECO:0000256" key="8">
    <source>
        <dbReference type="ARBA" id="ARBA00022833"/>
    </source>
</evidence>
<evidence type="ECO:0000259" key="16">
    <source>
        <dbReference type="PROSITE" id="PS50172"/>
    </source>
</evidence>
<keyword evidence="6 14" id="KW-0479">Metal-binding</keyword>
<keyword evidence="4 14" id="KW-0436">Ligase</keyword>